<organism evidence="2 3">
    <name type="scientific">Planosporangium thailandense</name>
    <dbReference type="NCBI Taxonomy" id="765197"/>
    <lineage>
        <taxon>Bacteria</taxon>
        <taxon>Bacillati</taxon>
        <taxon>Actinomycetota</taxon>
        <taxon>Actinomycetes</taxon>
        <taxon>Micromonosporales</taxon>
        <taxon>Micromonosporaceae</taxon>
        <taxon>Planosporangium</taxon>
    </lineage>
</organism>
<dbReference type="InterPro" id="IPR006827">
    <property type="entry name" value="Lant_deHydtase_N"/>
</dbReference>
<dbReference type="Proteomes" id="UP000722989">
    <property type="component" value="Unassembled WGS sequence"/>
</dbReference>
<accession>A0ABX0XZW2</accession>
<feature type="domain" description="Lantibiotic dehydratase N-terminal" evidence="1">
    <location>
        <begin position="134"/>
        <end position="779"/>
    </location>
</feature>
<dbReference type="EMBL" id="JAATVY010000007">
    <property type="protein sequence ID" value="NJC70733.1"/>
    <property type="molecule type" value="Genomic_DNA"/>
</dbReference>
<gene>
    <name evidence="2" type="ORF">HC031_13555</name>
</gene>
<evidence type="ECO:0000313" key="3">
    <source>
        <dbReference type="Proteomes" id="UP000722989"/>
    </source>
</evidence>
<reference evidence="2 3" key="1">
    <citation type="submission" date="2020-03" db="EMBL/GenBank/DDBJ databases">
        <title>WGS of the type strain of Planosporangium spp.</title>
        <authorList>
            <person name="Thawai C."/>
        </authorList>
    </citation>
    <scope>NUCLEOTIDE SEQUENCE [LARGE SCALE GENOMIC DNA]</scope>
    <source>
        <strain evidence="2 3">TBRC 5610</strain>
    </source>
</reference>
<proteinExistence type="predicted"/>
<dbReference type="RefSeq" id="WP_167925619.1">
    <property type="nucleotide sequence ID" value="NZ_JAATVY010000007.1"/>
</dbReference>
<keyword evidence="3" id="KW-1185">Reference proteome</keyword>
<comment type="caution">
    <text evidence="2">The sequence shown here is derived from an EMBL/GenBank/DDBJ whole genome shotgun (WGS) entry which is preliminary data.</text>
</comment>
<dbReference type="Pfam" id="PF04738">
    <property type="entry name" value="Lant_dehydr_N"/>
    <property type="match status" value="1"/>
</dbReference>
<sequence length="832" mass="90777">MTGWRMLSVVVLRQAGFGFDLLSPYAEPDLAARAEELFAAEARLWALVAQLKEAFRQARLVDREAVSSGLGHLRPFPAPVLESLAARLPSAAGTALRAYQDGSVRLAAAWQDWEDGHRDRLLRAGGALREQFRADPLLRDALLLSNEANYPVFARWLDEDGPVSGPRGRKMTDLLARYLQRLAAKNETHSHFGPLNVGRVDRGVAGVAWRPAPLRRRAFLAHWAAEKLAGALGTDPGLADRVRPRRRPWAFERDGVVRRYVFTSEDGYSADWEFAETAPVSLSPSQAALFRHCDGDTTMARLREELGDGVGADLARLVAEDLVVARFEVPVGVADPLPALREQAGPVAPVEQIGRALAAVPAAELPRREAATAALARTFAEVTGAAAHRGNGLHYADRSVFYEECHGPVGDLRIGTAVADLVESELSPVYALALAVPRMRVSRESELLARWMAERFGPGAPVPLDRFYAAYFADRPVLLDACDKIDAELVGFDGELTSMLLEDADPAAAEVRVPLERLAAFLRRCPGGPPAVVNPDVMLAARDLDALARGDFSAVVGDCHATRELLSHSSFSPLIAEEQPAFHAEVTAAYRDLVGPGEVLCDLARSHPDKTATRMGLDLPDVEIYGRSGLPRERVIQPSSLYVLLGDDGRVALHAPGLAGPLRLLAPPSGGPSLRLDPLAPLAFPRRLGGLLLEAGHLDHVPRIRTGRVVLQRQLWRVPVTELTGRGPGGARRKGNAAEFYAAARLRRARRLPRHVFAKFDSEPKPLYVDFASPVLVRQLFRLAHSANGKVTFSEMLPDPDNLWLHRNGQRFTTEIRCAVFSSRADVSRELA</sequence>
<evidence type="ECO:0000259" key="1">
    <source>
        <dbReference type="Pfam" id="PF04738"/>
    </source>
</evidence>
<protein>
    <recommendedName>
        <fullName evidence="1">Lantibiotic dehydratase N-terminal domain-containing protein</fullName>
    </recommendedName>
</protein>
<name>A0ABX0XZW2_9ACTN</name>
<evidence type="ECO:0000313" key="2">
    <source>
        <dbReference type="EMBL" id="NJC70733.1"/>
    </source>
</evidence>